<feature type="transmembrane region" description="Helical" evidence="4">
    <location>
        <begin position="90"/>
        <end position="109"/>
    </location>
</feature>
<evidence type="ECO:0000259" key="5">
    <source>
        <dbReference type="PROSITE" id="PS50850"/>
    </source>
</evidence>
<feature type="transmembrane region" description="Helical" evidence="4">
    <location>
        <begin position="316"/>
        <end position="336"/>
    </location>
</feature>
<dbReference type="SUPFAM" id="SSF103473">
    <property type="entry name" value="MFS general substrate transporter"/>
    <property type="match status" value="1"/>
</dbReference>
<gene>
    <name evidence="6" type="ORF">ETSY2_07170</name>
</gene>
<feature type="transmembrane region" description="Helical" evidence="4">
    <location>
        <begin position="181"/>
        <end position="200"/>
    </location>
</feature>
<evidence type="ECO:0000256" key="1">
    <source>
        <dbReference type="ARBA" id="ARBA00022692"/>
    </source>
</evidence>
<dbReference type="InterPro" id="IPR020846">
    <property type="entry name" value="MFS_dom"/>
</dbReference>
<feature type="transmembrane region" description="Helical" evidence="4">
    <location>
        <begin position="115"/>
        <end position="137"/>
    </location>
</feature>
<reference evidence="6 7" key="1">
    <citation type="journal article" date="2014" name="Nature">
        <title>An environmental bacterial taxon with a large and distinct metabolic repertoire.</title>
        <authorList>
            <person name="Wilson M.C."/>
            <person name="Mori T."/>
            <person name="Ruckert C."/>
            <person name="Uria A.R."/>
            <person name="Helf M.J."/>
            <person name="Takada K."/>
            <person name="Gernert C."/>
            <person name="Steffens U.A."/>
            <person name="Heycke N."/>
            <person name="Schmitt S."/>
            <person name="Rinke C."/>
            <person name="Helfrich E.J."/>
            <person name="Brachmann A.O."/>
            <person name="Gurgui C."/>
            <person name="Wakimoto T."/>
            <person name="Kracht M."/>
            <person name="Crusemann M."/>
            <person name="Hentschel U."/>
            <person name="Abe I."/>
            <person name="Matsunaga S."/>
            <person name="Kalinowski J."/>
            <person name="Takeyama H."/>
            <person name="Piel J."/>
        </authorList>
    </citation>
    <scope>NUCLEOTIDE SEQUENCE [LARGE SCALE GENOMIC DNA]</scope>
    <source>
        <strain evidence="7">TSY2</strain>
    </source>
</reference>
<dbReference type="EMBL" id="AZHX01000292">
    <property type="protein sequence ID" value="ETX08132.1"/>
    <property type="molecule type" value="Genomic_DNA"/>
</dbReference>
<feature type="transmembrane region" description="Helical" evidence="4">
    <location>
        <begin position="59"/>
        <end position="78"/>
    </location>
</feature>
<feature type="transmembrane region" description="Helical" evidence="4">
    <location>
        <begin position="20"/>
        <end position="39"/>
    </location>
</feature>
<dbReference type="HOGENOM" id="CLU_001265_59_9_7"/>
<evidence type="ECO:0000256" key="2">
    <source>
        <dbReference type="ARBA" id="ARBA00022989"/>
    </source>
</evidence>
<dbReference type="InterPro" id="IPR011701">
    <property type="entry name" value="MFS"/>
</dbReference>
<dbReference type="Proteomes" id="UP000019140">
    <property type="component" value="Unassembled WGS sequence"/>
</dbReference>
<dbReference type="GO" id="GO:0022857">
    <property type="term" value="F:transmembrane transporter activity"/>
    <property type="evidence" value="ECO:0007669"/>
    <property type="project" value="InterPro"/>
</dbReference>
<evidence type="ECO:0000256" key="4">
    <source>
        <dbReference type="SAM" id="Phobius"/>
    </source>
</evidence>
<dbReference type="CDD" id="cd17355">
    <property type="entry name" value="MFS_YcxA_like"/>
    <property type="match status" value="1"/>
</dbReference>
<sequence>MASPASGSTPPARSARLPFFYGWIVVAVAFVTMGLGVNTRTAFSLLFPPILSEFGWERGVTAAAFSIGFVASTLYAPFSGMLMDRLGPRYVLSFGVLLISAGMATATQIQTPWHLSLSLGVLVVGGSVFTSYIGHSLFLPNWFVRRRGLAIGIAFSGVGVGSIVIFPWMQHVIDEMGWREACWMMAIVLCVILIPLNILFQRQRPQDMGLMPDGGAVSSSTEHSEETRSNVVDPDWVAIEWTLGKAVRTARYWWVFAGFFTALFAWYAVQVHQTKSLIETGFDPGQAAYALGWVGLTGIVGQIALGHLSDRLGREWAWTAAGLGFIVCYAALLLMPRYPTPVTMYVIVGSQGVLGYGLTSVMGAIPAELFQGKRYGTIFGTLGLGAGLGAACGPWVTGVIYDQTGSYAPAWWIALGLSLCSILCMWLAAPRRVRAVAGQIGRLHARQA</sequence>
<name>W4MEQ1_9BACT</name>
<keyword evidence="7" id="KW-1185">Reference proteome</keyword>
<accession>W4MEQ1</accession>
<keyword evidence="3 4" id="KW-0472">Membrane</keyword>
<comment type="caution">
    <text evidence="6">The sequence shown here is derived from an EMBL/GenBank/DDBJ whole genome shotgun (WGS) entry which is preliminary data.</text>
</comment>
<dbReference type="PROSITE" id="PS50850">
    <property type="entry name" value="MFS"/>
    <property type="match status" value="1"/>
</dbReference>
<keyword evidence="2 4" id="KW-1133">Transmembrane helix</keyword>
<organism evidence="6 7">
    <name type="scientific">Candidatus Entotheonella gemina</name>
    <dbReference type="NCBI Taxonomy" id="1429439"/>
    <lineage>
        <taxon>Bacteria</taxon>
        <taxon>Pseudomonadati</taxon>
        <taxon>Nitrospinota/Tectimicrobiota group</taxon>
        <taxon>Candidatus Tectimicrobiota</taxon>
        <taxon>Candidatus Entotheonellia</taxon>
        <taxon>Candidatus Entotheonellales</taxon>
        <taxon>Candidatus Entotheonellaceae</taxon>
        <taxon>Candidatus Entotheonella</taxon>
    </lineage>
</organism>
<feature type="transmembrane region" description="Helical" evidence="4">
    <location>
        <begin position="252"/>
        <end position="269"/>
    </location>
</feature>
<dbReference type="PANTHER" id="PTHR11360:SF284">
    <property type="entry name" value="EG:103B4.3 PROTEIN-RELATED"/>
    <property type="match status" value="1"/>
</dbReference>
<evidence type="ECO:0000313" key="7">
    <source>
        <dbReference type="Proteomes" id="UP000019140"/>
    </source>
</evidence>
<dbReference type="InterPro" id="IPR050327">
    <property type="entry name" value="Proton-linked_MCT"/>
</dbReference>
<evidence type="ECO:0000313" key="6">
    <source>
        <dbReference type="EMBL" id="ETX08132.1"/>
    </source>
</evidence>
<evidence type="ECO:0000256" key="3">
    <source>
        <dbReference type="ARBA" id="ARBA00023136"/>
    </source>
</evidence>
<dbReference type="PANTHER" id="PTHR11360">
    <property type="entry name" value="MONOCARBOXYLATE TRANSPORTER"/>
    <property type="match status" value="1"/>
</dbReference>
<feature type="domain" description="Major facilitator superfamily (MFS) profile" evidence="5">
    <location>
        <begin position="24"/>
        <end position="433"/>
    </location>
</feature>
<feature type="transmembrane region" description="Helical" evidence="4">
    <location>
        <begin position="377"/>
        <end position="397"/>
    </location>
</feature>
<feature type="transmembrane region" description="Helical" evidence="4">
    <location>
        <begin position="149"/>
        <end position="169"/>
    </location>
</feature>
<keyword evidence="1 4" id="KW-0812">Transmembrane</keyword>
<dbReference type="InterPro" id="IPR036259">
    <property type="entry name" value="MFS_trans_sf"/>
</dbReference>
<feature type="transmembrane region" description="Helical" evidence="4">
    <location>
        <begin position="342"/>
        <end position="365"/>
    </location>
</feature>
<protein>
    <submittedName>
        <fullName evidence="6">MFS transporter</fullName>
    </submittedName>
</protein>
<feature type="transmembrane region" description="Helical" evidence="4">
    <location>
        <begin position="289"/>
        <end position="309"/>
    </location>
</feature>
<feature type="transmembrane region" description="Helical" evidence="4">
    <location>
        <begin position="409"/>
        <end position="429"/>
    </location>
</feature>
<dbReference type="Pfam" id="PF07690">
    <property type="entry name" value="MFS_1"/>
    <property type="match status" value="1"/>
</dbReference>
<proteinExistence type="predicted"/>
<dbReference type="Gene3D" id="1.20.1250.20">
    <property type="entry name" value="MFS general substrate transporter like domains"/>
    <property type="match status" value="2"/>
</dbReference>
<dbReference type="AlphaFoldDB" id="W4MEQ1"/>